<dbReference type="InterPro" id="IPR005574">
    <property type="entry name" value="Rpb4/RPC9"/>
</dbReference>
<dbReference type="AlphaFoldDB" id="A0A4Q2DVV1"/>
<dbReference type="InterPro" id="IPR038324">
    <property type="entry name" value="Rpb4/RPC9_sf"/>
</dbReference>
<comment type="similarity">
    <text evidence="2">Belongs to the eukaryotic RPC9 RNA polymerase subunit family.</text>
</comment>
<dbReference type="GO" id="GO:0006384">
    <property type="term" value="P:transcription initiation at RNA polymerase III promoter"/>
    <property type="evidence" value="ECO:0007669"/>
    <property type="project" value="InterPro"/>
</dbReference>
<dbReference type="GO" id="GO:0005666">
    <property type="term" value="C:RNA polymerase III complex"/>
    <property type="evidence" value="ECO:0007669"/>
    <property type="project" value="InterPro"/>
</dbReference>
<dbReference type="PANTHER" id="PTHR15561:SF0">
    <property type="entry name" value="DNA-DIRECTED RNA POLYMERASE III SUBUNIT RPC9"/>
    <property type="match status" value="1"/>
</dbReference>
<feature type="domain" description="RNA polymerase Rpb4/RPC9 core" evidence="8">
    <location>
        <begin position="1"/>
        <end position="155"/>
    </location>
</feature>
<evidence type="ECO:0000256" key="4">
    <source>
        <dbReference type="ARBA" id="ARBA00022478"/>
    </source>
</evidence>
<keyword evidence="10" id="KW-1185">Reference proteome</keyword>
<dbReference type="EMBL" id="SDEE01000032">
    <property type="protein sequence ID" value="RXW23786.1"/>
    <property type="molecule type" value="Genomic_DNA"/>
</dbReference>
<dbReference type="SMART" id="SM00657">
    <property type="entry name" value="RPOL4c"/>
    <property type="match status" value="1"/>
</dbReference>
<evidence type="ECO:0000256" key="5">
    <source>
        <dbReference type="ARBA" id="ARBA00023163"/>
    </source>
</evidence>
<evidence type="ECO:0000259" key="8">
    <source>
        <dbReference type="SMART" id="SM00657"/>
    </source>
</evidence>
<dbReference type="Pfam" id="PF03874">
    <property type="entry name" value="RNA_pol_Rpb4"/>
    <property type="match status" value="1"/>
</dbReference>
<reference evidence="9 10" key="1">
    <citation type="submission" date="2019-01" db="EMBL/GenBank/DDBJ databases">
        <title>Draft genome sequence of Psathyrella aberdarensis IHI B618.</title>
        <authorList>
            <person name="Buettner E."/>
            <person name="Kellner H."/>
        </authorList>
    </citation>
    <scope>NUCLEOTIDE SEQUENCE [LARGE SCALE GENOMIC DNA]</scope>
    <source>
        <strain evidence="9 10">IHI B618</strain>
    </source>
</reference>
<dbReference type="Proteomes" id="UP000290288">
    <property type="component" value="Unassembled WGS sequence"/>
</dbReference>
<dbReference type="InterPro" id="IPR006590">
    <property type="entry name" value="RNA_pol_Rpb4/RPC9_core"/>
</dbReference>
<gene>
    <name evidence="9" type="ORF">EST38_g2067</name>
</gene>
<evidence type="ECO:0000256" key="7">
    <source>
        <dbReference type="SAM" id="MobiDB-lite"/>
    </source>
</evidence>
<accession>A0A4Q2DVV1</accession>
<evidence type="ECO:0000313" key="10">
    <source>
        <dbReference type="Proteomes" id="UP000290288"/>
    </source>
</evidence>
<dbReference type="PANTHER" id="PTHR15561">
    <property type="entry name" value="CALCITONIN GENE-RELATED PEPTIDE-RECEPTOR COMPONENT PROTEIN"/>
    <property type="match status" value="1"/>
</dbReference>
<evidence type="ECO:0000256" key="6">
    <source>
        <dbReference type="ARBA" id="ARBA00023242"/>
    </source>
</evidence>
<dbReference type="InterPro" id="IPR010997">
    <property type="entry name" value="HRDC-like_sf"/>
</dbReference>
<name>A0A4Q2DVV1_9AGAR</name>
<sequence length="219" mass="23437">MEVVNARAALLSNFEVLSLLKELESDHLARTKTIQRIKKEEEANGTGVPGNHGAVLETSENLRTIEVEAIGYLGADYLPTSKQTSEGITKLVKALEPYNLTKAEKLQIVNLAPTSPVELYVIVEELEDRLGDRMEGLLERIQSIQGEISSSASAGTAAATAAAGVNGIVGEDPQVIGSVSWDNPTDDFGEDADAIYDEEMFDDSGEGVGVEGDLDLEDD</sequence>
<keyword evidence="6" id="KW-0539">Nucleus</keyword>
<feature type="region of interest" description="Disordered" evidence="7">
    <location>
        <begin position="200"/>
        <end position="219"/>
    </location>
</feature>
<protein>
    <recommendedName>
        <fullName evidence="3">DNA-directed RNA polymerase III subunit RPC9</fullName>
    </recommendedName>
</protein>
<keyword evidence="4" id="KW-0240">DNA-directed RNA polymerase</keyword>
<dbReference type="InterPro" id="IPR038846">
    <property type="entry name" value="RPC9"/>
</dbReference>
<evidence type="ECO:0000256" key="1">
    <source>
        <dbReference type="ARBA" id="ARBA00004123"/>
    </source>
</evidence>
<keyword evidence="5" id="KW-0804">Transcription</keyword>
<dbReference type="OrthoDB" id="1746530at2759"/>
<dbReference type="STRING" id="2316362.A0A4Q2DVV1"/>
<evidence type="ECO:0000313" key="9">
    <source>
        <dbReference type="EMBL" id="RXW23786.1"/>
    </source>
</evidence>
<dbReference type="Gene3D" id="1.20.1250.40">
    <property type="match status" value="1"/>
</dbReference>
<proteinExistence type="inferred from homology"/>
<comment type="caution">
    <text evidence="9">The sequence shown here is derived from an EMBL/GenBank/DDBJ whole genome shotgun (WGS) entry which is preliminary data.</text>
</comment>
<organism evidence="9 10">
    <name type="scientific">Candolleomyces aberdarensis</name>
    <dbReference type="NCBI Taxonomy" id="2316362"/>
    <lineage>
        <taxon>Eukaryota</taxon>
        <taxon>Fungi</taxon>
        <taxon>Dikarya</taxon>
        <taxon>Basidiomycota</taxon>
        <taxon>Agaricomycotina</taxon>
        <taxon>Agaricomycetes</taxon>
        <taxon>Agaricomycetidae</taxon>
        <taxon>Agaricales</taxon>
        <taxon>Agaricineae</taxon>
        <taxon>Psathyrellaceae</taxon>
        <taxon>Candolleomyces</taxon>
    </lineage>
</organism>
<dbReference type="SUPFAM" id="SSF47819">
    <property type="entry name" value="HRDC-like"/>
    <property type="match status" value="1"/>
</dbReference>
<comment type="subcellular location">
    <subcellularLocation>
        <location evidence="1">Nucleus</location>
    </subcellularLocation>
</comment>
<evidence type="ECO:0000256" key="2">
    <source>
        <dbReference type="ARBA" id="ARBA00006898"/>
    </source>
</evidence>
<dbReference type="GO" id="GO:0000166">
    <property type="term" value="F:nucleotide binding"/>
    <property type="evidence" value="ECO:0007669"/>
    <property type="project" value="InterPro"/>
</dbReference>
<evidence type="ECO:0000256" key="3">
    <source>
        <dbReference type="ARBA" id="ARBA00016672"/>
    </source>
</evidence>